<evidence type="ECO:0000256" key="4">
    <source>
        <dbReference type="ARBA" id="ARBA00022723"/>
    </source>
</evidence>
<dbReference type="GO" id="GO:0005576">
    <property type="term" value="C:extracellular region"/>
    <property type="evidence" value="ECO:0007669"/>
    <property type="project" value="UniProtKB-SubCell"/>
</dbReference>
<evidence type="ECO:0000256" key="12">
    <source>
        <dbReference type="SAM" id="MobiDB-lite"/>
    </source>
</evidence>
<evidence type="ECO:0000256" key="5">
    <source>
        <dbReference type="ARBA" id="ARBA00022729"/>
    </source>
</evidence>
<organism evidence="13 14">
    <name type="scientific">Sphagnurus paluster</name>
    <dbReference type="NCBI Taxonomy" id="117069"/>
    <lineage>
        <taxon>Eukaryota</taxon>
        <taxon>Fungi</taxon>
        <taxon>Dikarya</taxon>
        <taxon>Basidiomycota</taxon>
        <taxon>Agaricomycotina</taxon>
        <taxon>Agaricomycetes</taxon>
        <taxon>Agaricomycetidae</taxon>
        <taxon>Agaricales</taxon>
        <taxon>Tricholomatineae</taxon>
        <taxon>Lyophyllaceae</taxon>
        <taxon>Sphagnurus</taxon>
    </lineage>
</organism>
<evidence type="ECO:0000256" key="2">
    <source>
        <dbReference type="ARBA" id="ARBA00004613"/>
    </source>
</evidence>
<comment type="subcellular location">
    <subcellularLocation>
        <location evidence="2">Secreted</location>
    </subcellularLocation>
</comment>
<dbReference type="Pfam" id="PF22810">
    <property type="entry name" value="LPMO_AA14"/>
    <property type="match status" value="1"/>
</dbReference>
<dbReference type="EMBL" id="JABCKI010006242">
    <property type="protein sequence ID" value="KAG5634885.1"/>
    <property type="molecule type" value="Genomic_DNA"/>
</dbReference>
<evidence type="ECO:0000256" key="1">
    <source>
        <dbReference type="ARBA" id="ARBA00001973"/>
    </source>
</evidence>
<evidence type="ECO:0000256" key="7">
    <source>
        <dbReference type="ARBA" id="ARBA00023008"/>
    </source>
</evidence>
<feature type="compositionally biased region" description="Basic residues" evidence="12">
    <location>
        <begin position="131"/>
        <end position="148"/>
    </location>
</feature>
<feature type="compositionally biased region" description="Polar residues" evidence="12">
    <location>
        <begin position="50"/>
        <end position="59"/>
    </location>
</feature>
<comment type="caution">
    <text evidence="13">The sequence shown here is derived from an EMBL/GenBank/DDBJ whole genome shotgun (WGS) entry which is preliminary data.</text>
</comment>
<accession>A0A9P7FT54</accession>
<dbReference type="OrthoDB" id="2019572at2759"/>
<keyword evidence="3" id="KW-0964">Secreted</keyword>
<protein>
    <submittedName>
        <fullName evidence="13">Uncharacterized protein</fullName>
    </submittedName>
</protein>
<keyword evidence="5" id="KW-0732">Signal</keyword>
<evidence type="ECO:0000256" key="11">
    <source>
        <dbReference type="ARBA" id="ARBA00046340"/>
    </source>
</evidence>
<feature type="compositionally biased region" description="Low complexity" evidence="12">
    <location>
        <begin position="117"/>
        <end position="127"/>
    </location>
</feature>
<dbReference type="GO" id="GO:0046872">
    <property type="term" value="F:metal ion binding"/>
    <property type="evidence" value="ECO:0007669"/>
    <property type="project" value="UniProtKB-KW"/>
</dbReference>
<proteinExistence type="inferred from homology"/>
<dbReference type="InterPro" id="IPR054497">
    <property type="entry name" value="LPMO_AA14"/>
</dbReference>
<keyword evidence="7" id="KW-0186">Copper</keyword>
<sequence>MYHQGFKCMVTGATSTAPVAVGKPPVWCEDDQSKCTKGAKQMIYWNQQDGNNIQVSGNDLSGHPKSPAYNSKLGFADGAQNDIFVQSTGGTAAAGSKPPVFPPAAPNNAPPAPSPSSTPAVGSSSGQCGAGRRRRRRSSAAKKRAHMF</sequence>
<reference evidence="13" key="1">
    <citation type="submission" date="2021-02" db="EMBL/GenBank/DDBJ databases">
        <authorList>
            <person name="Nieuwenhuis M."/>
            <person name="Van De Peppel L.J.J."/>
        </authorList>
    </citation>
    <scope>NUCLEOTIDE SEQUENCE</scope>
    <source>
        <strain evidence="13">D49</strain>
    </source>
</reference>
<comment type="similarity">
    <text evidence="11">Belongs to the polysaccharide monooxygenase AA14 family.</text>
</comment>
<feature type="region of interest" description="Disordered" evidence="12">
    <location>
        <begin position="86"/>
        <end position="148"/>
    </location>
</feature>
<feature type="region of interest" description="Disordered" evidence="12">
    <location>
        <begin position="50"/>
        <end position="72"/>
    </location>
</feature>
<keyword evidence="4" id="KW-0479">Metal-binding</keyword>
<evidence type="ECO:0000256" key="9">
    <source>
        <dbReference type="ARBA" id="ARBA00023157"/>
    </source>
</evidence>
<keyword evidence="14" id="KW-1185">Reference proteome</keyword>
<evidence type="ECO:0000313" key="14">
    <source>
        <dbReference type="Proteomes" id="UP000717328"/>
    </source>
</evidence>
<dbReference type="GO" id="GO:0004497">
    <property type="term" value="F:monooxygenase activity"/>
    <property type="evidence" value="ECO:0007669"/>
    <property type="project" value="UniProtKB-KW"/>
</dbReference>
<evidence type="ECO:0000256" key="10">
    <source>
        <dbReference type="ARBA" id="ARBA00023180"/>
    </source>
</evidence>
<keyword evidence="8" id="KW-0503">Monooxygenase</keyword>
<feature type="compositionally biased region" description="Pro residues" evidence="12">
    <location>
        <begin position="99"/>
        <end position="116"/>
    </location>
</feature>
<dbReference type="Proteomes" id="UP000717328">
    <property type="component" value="Unassembled WGS sequence"/>
</dbReference>
<evidence type="ECO:0000256" key="3">
    <source>
        <dbReference type="ARBA" id="ARBA00022525"/>
    </source>
</evidence>
<comment type="cofactor">
    <cofactor evidence="1">
        <name>Cu(2+)</name>
        <dbReference type="ChEBI" id="CHEBI:29036"/>
    </cofactor>
</comment>
<dbReference type="AlphaFoldDB" id="A0A9P7FT54"/>
<keyword evidence="9" id="KW-1015">Disulfide bond</keyword>
<reference evidence="13" key="2">
    <citation type="submission" date="2021-10" db="EMBL/GenBank/DDBJ databases">
        <title>Phylogenomics reveals ancestral predisposition of the termite-cultivated fungus Termitomyces towards a domesticated lifestyle.</title>
        <authorList>
            <person name="Auxier B."/>
            <person name="Grum-Grzhimaylo A."/>
            <person name="Cardenas M.E."/>
            <person name="Lodge J.D."/>
            <person name="Laessoe T."/>
            <person name="Pedersen O."/>
            <person name="Smith M.E."/>
            <person name="Kuyper T.W."/>
            <person name="Franco-Molano E.A."/>
            <person name="Baroni T.J."/>
            <person name="Aanen D.K."/>
        </authorList>
    </citation>
    <scope>NUCLEOTIDE SEQUENCE</scope>
    <source>
        <strain evidence="13">D49</strain>
    </source>
</reference>
<gene>
    <name evidence="13" type="ORF">H0H81_000415</name>
</gene>
<evidence type="ECO:0000313" key="13">
    <source>
        <dbReference type="EMBL" id="KAG5634885.1"/>
    </source>
</evidence>
<name>A0A9P7FT54_9AGAR</name>
<keyword evidence="6" id="KW-0560">Oxidoreductase</keyword>
<evidence type="ECO:0000256" key="8">
    <source>
        <dbReference type="ARBA" id="ARBA00023033"/>
    </source>
</evidence>
<evidence type="ECO:0000256" key="6">
    <source>
        <dbReference type="ARBA" id="ARBA00023002"/>
    </source>
</evidence>
<keyword evidence="10" id="KW-0325">Glycoprotein</keyword>